<dbReference type="RefSeq" id="WP_106114427.1">
    <property type="nucleotide sequence ID" value="NZ_PVSR01000026.1"/>
</dbReference>
<dbReference type="InParanoid" id="A0A2T0GUF9"/>
<dbReference type="PANTHER" id="PTHR42923:SF43">
    <property type="entry name" value="AMINE OXIDASE"/>
    <property type="match status" value="1"/>
</dbReference>
<name>A0A2T0GUF9_ACTMO</name>
<organism evidence="3 4">
    <name type="scientific">Actinopolyspora mortivallis</name>
    <dbReference type="NCBI Taxonomy" id="33906"/>
    <lineage>
        <taxon>Bacteria</taxon>
        <taxon>Bacillati</taxon>
        <taxon>Actinomycetota</taxon>
        <taxon>Actinomycetes</taxon>
        <taxon>Actinopolysporales</taxon>
        <taxon>Actinopolysporaceae</taxon>
        <taxon>Actinopolyspora</taxon>
    </lineage>
</organism>
<dbReference type="Pfam" id="PF01593">
    <property type="entry name" value="Amino_oxidase"/>
    <property type="match status" value="1"/>
</dbReference>
<dbReference type="PRINTS" id="PR00419">
    <property type="entry name" value="ADXRDTASE"/>
</dbReference>
<gene>
    <name evidence="3" type="ORF">CEP50_14065</name>
</gene>
<dbReference type="InterPro" id="IPR036188">
    <property type="entry name" value="FAD/NAD-bd_sf"/>
</dbReference>
<dbReference type="SUPFAM" id="SSF51905">
    <property type="entry name" value="FAD/NAD(P)-binding domain"/>
    <property type="match status" value="1"/>
</dbReference>
<dbReference type="InterPro" id="IPR002937">
    <property type="entry name" value="Amino_oxidase"/>
</dbReference>
<dbReference type="Gene3D" id="3.50.50.60">
    <property type="entry name" value="FAD/NAD(P)-binding domain"/>
    <property type="match status" value="1"/>
</dbReference>
<keyword evidence="4" id="KW-1185">Reference proteome</keyword>
<dbReference type="STRING" id="1050202.GCA_000384035_01704"/>
<dbReference type="InterPro" id="IPR050464">
    <property type="entry name" value="Zeta_carotene_desat/Oxidored"/>
</dbReference>
<feature type="compositionally biased region" description="Basic and acidic residues" evidence="1">
    <location>
        <begin position="1"/>
        <end position="26"/>
    </location>
</feature>
<protein>
    <submittedName>
        <fullName evidence="3">Isorenieratene synthase</fullName>
    </submittedName>
</protein>
<evidence type="ECO:0000256" key="1">
    <source>
        <dbReference type="SAM" id="MobiDB-lite"/>
    </source>
</evidence>
<evidence type="ECO:0000259" key="2">
    <source>
        <dbReference type="Pfam" id="PF01593"/>
    </source>
</evidence>
<comment type="caution">
    <text evidence="3">The sequence shown here is derived from an EMBL/GenBank/DDBJ whole genome shotgun (WGS) entry which is preliminary data.</text>
</comment>
<dbReference type="PANTHER" id="PTHR42923">
    <property type="entry name" value="PROTOPORPHYRINOGEN OXIDASE"/>
    <property type="match status" value="1"/>
</dbReference>
<reference evidence="3 4" key="1">
    <citation type="submission" date="2018-03" db="EMBL/GenBank/DDBJ databases">
        <title>Actinopolyspora mortivallis from Sahara, screening for active biomolecules.</title>
        <authorList>
            <person name="Selama O."/>
            <person name="Wellington E.M.H."/>
            <person name="Hacene H."/>
        </authorList>
    </citation>
    <scope>NUCLEOTIDE SEQUENCE [LARGE SCALE GENOMIC DNA]</scope>
    <source>
        <strain evidence="3 4">M5A</strain>
    </source>
</reference>
<evidence type="ECO:0000313" key="3">
    <source>
        <dbReference type="EMBL" id="PRW62755.1"/>
    </source>
</evidence>
<accession>A0A2T0GUF9</accession>
<dbReference type="GO" id="GO:0016491">
    <property type="term" value="F:oxidoreductase activity"/>
    <property type="evidence" value="ECO:0007669"/>
    <property type="project" value="InterPro"/>
</dbReference>
<dbReference type="AlphaFoldDB" id="A0A2T0GUF9"/>
<evidence type="ECO:0000313" key="4">
    <source>
        <dbReference type="Proteomes" id="UP000239352"/>
    </source>
</evidence>
<sequence length="515" mass="56852">MHAEHEFPGRDPRAVLHPARDGHPDAGDLTGDVRVAVVGGGVAGLSAATCLAERGVTVTLMERENYLGGRVGGWSTELADGSRATMNRGFHAFFRQYYNLRALLRRADPRLSGLVALPDYPLVHSAGYRDTFAELPRTFPWNALAFVARSPTFGWRDLPRLGVRAALPLAQVSVPEIYHRLDHLDADALLGRIGFPAAAKHLAFEVFSRSFFAAPHELSAAELATMFHIYFLGSSEGLLFDTVADSFPEALWEPLGDYLEDLGVELRTSTPVSSLGHGTNRRFVLWTSAGREAEVDAVVLAPDPAGLRGIVHRSPELGRPWWRRALSRMREAPPFLVSRLWLDRPVRRDRPAFLGTSGYGPLDNISVLERYERQAAWWAGRRGGSVLELHGYALREDVRPRQLRTRMLAELHRIYPETRQAGVIDERHELRADCPLFPPGGFSGRPTVTTPERGLVLAGDAVRVDLPVALMERAATTGVCAANALLHDWGLRGHPLWSVPTRGRSALLRSLNASP</sequence>
<dbReference type="EMBL" id="PVSR01000026">
    <property type="protein sequence ID" value="PRW62755.1"/>
    <property type="molecule type" value="Genomic_DNA"/>
</dbReference>
<dbReference type="FunCoup" id="A0A2T0GUF9">
    <property type="interactions" value="5"/>
</dbReference>
<feature type="domain" description="Amine oxidase" evidence="2">
    <location>
        <begin position="42"/>
        <end position="486"/>
    </location>
</feature>
<proteinExistence type="predicted"/>
<feature type="region of interest" description="Disordered" evidence="1">
    <location>
        <begin position="1"/>
        <end position="27"/>
    </location>
</feature>
<dbReference type="Proteomes" id="UP000239352">
    <property type="component" value="Unassembled WGS sequence"/>
</dbReference>